<feature type="domain" description="DUF1232" evidence="6">
    <location>
        <begin position="45"/>
        <end position="80"/>
    </location>
</feature>
<keyword evidence="3 5" id="KW-1133">Transmembrane helix</keyword>
<dbReference type="EMBL" id="JBHRSJ010000022">
    <property type="protein sequence ID" value="MFC2972834.1"/>
    <property type="molecule type" value="Genomic_DNA"/>
</dbReference>
<dbReference type="InterPro" id="IPR010652">
    <property type="entry name" value="DUF1232"/>
</dbReference>
<dbReference type="RefSeq" id="WP_377814489.1">
    <property type="nucleotide sequence ID" value="NZ_JBHRSJ010000022.1"/>
</dbReference>
<comment type="caution">
    <text evidence="7">The sequence shown here is derived from an EMBL/GenBank/DDBJ whole genome shotgun (WGS) entry which is preliminary data.</text>
</comment>
<feature type="transmembrane region" description="Helical" evidence="5">
    <location>
        <begin position="75"/>
        <end position="94"/>
    </location>
</feature>
<evidence type="ECO:0000259" key="6">
    <source>
        <dbReference type="Pfam" id="PF06803"/>
    </source>
</evidence>
<keyword evidence="8" id="KW-1185">Reference proteome</keyword>
<proteinExistence type="predicted"/>
<accession>A0ABV7ATY7</accession>
<comment type="subcellular location">
    <subcellularLocation>
        <location evidence="1">Endomembrane system</location>
        <topology evidence="1">Multi-pass membrane protein</topology>
    </subcellularLocation>
</comment>
<sequence length="139" mass="15696">MSTPSEPTAPRRLSERLRGWARGLKRQIMILWFCCRHPDTPWPLKALAVCVVAYALSPIDLIPDFIPVLGYLDDVILLPLGILLLLRLLPAPVLDDCRRRAADWEQCHEPRPVSWVAAGLILLLWLAATALLGRWLGFI</sequence>
<gene>
    <name evidence="7" type="ORF">ACFOJE_11500</name>
</gene>
<evidence type="ECO:0000256" key="1">
    <source>
        <dbReference type="ARBA" id="ARBA00004127"/>
    </source>
</evidence>
<evidence type="ECO:0000256" key="2">
    <source>
        <dbReference type="ARBA" id="ARBA00022692"/>
    </source>
</evidence>
<protein>
    <submittedName>
        <fullName evidence="7">YkvA family protein</fullName>
    </submittedName>
</protein>
<name>A0ABV7ATY7_9GAMM</name>
<evidence type="ECO:0000313" key="7">
    <source>
        <dbReference type="EMBL" id="MFC2972834.1"/>
    </source>
</evidence>
<evidence type="ECO:0000256" key="3">
    <source>
        <dbReference type="ARBA" id="ARBA00022989"/>
    </source>
</evidence>
<evidence type="ECO:0000256" key="4">
    <source>
        <dbReference type="ARBA" id="ARBA00023136"/>
    </source>
</evidence>
<evidence type="ECO:0000313" key="8">
    <source>
        <dbReference type="Proteomes" id="UP001595457"/>
    </source>
</evidence>
<reference evidence="8" key="1">
    <citation type="journal article" date="2019" name="Int. J. Syst. Evol. Microbiol.">
        <title>The Global Catalogue of Microorganisms (GCM) 10K type strain sequencing project: providing services to taxonomists for standard genome sequencing and annotation.</title>
        <authorList>
            <consortium name="The Broad Institute Genomics Platform"/>
            <consortium name="The Broad Institute Genome Sequencing Center for Infectious Disease"/>
            <person name="Wu L."/>
            <person name="Ma J."/>
        </authorList>
    </citation>
    <scope>NUCLEOTIDE SEQUENCE [LARGE SCALE GENOMIC DNA]</scope>
    <source>
        <strain evidence="8">KCTC 62195</strain>
    </source>
</reference>
<dbReference type="Proteomes" id="UP001595457">
    <property type="component" value="Unassembled WGS sequence"/>
</dbReference>
<keyword evidence="2 5" id="KW-0812">Transmembrane</keyword>
<organism evidence="7 8">
    <name type="scientific">Azotobacter bryophylli</name>
    <dbReference type="NCBI Taxonomy" id="1986537"/>
    <lineage>
        <taxon>Bacteria</taxon>
        <taxon>Pseudomonadati</taxon>
        <taxon>Pseudomonadota</taxon>
        <taxon>Gammaproteobacteria</taxon>
        <taxon>Pseudomonadales</taxon>
        <taxon>Pseudomonadaceae</taxon>
        <taxon>Azotobacter</taxon>
    </lineage>
</organism>
<feature type="transmembrane region" description="Helical" evidence="5">
    <location>
        <begin position="115"/>
        <end position="136"/>
    </location>
</feature>
<evidence type="ECO:0000256" key="5">
    <source>
        <dbReference type="SAM" id="Phobius"/>
    </source>
</evidence>
<keyword evidence="4 5" id="KW-0472">Membrane</keyword>
<dbReference type="Pfam" id="PF06803">
    <property type="entry name" value="DUF1232"/>
    <property type="match status" value="1"/>
</dbReference>